<feature type="transmembrane region" description="Helical" evidence="5">
    <location>
        <begin position="84"/>
        <end position="104"/>
    </location>
</feature>
<evidence type="ECO:0000256" key="2">
    <source>
        <dbReference type="ARBA" id="ARBA00022692"/>
    </source>
</evidence>
<keyword evidence="4 5" id="KW-0472">Membrane</keyword>
<dbReference type="InterPro" id="IPR006603">
    <property type="entry name" value="PQ-loop_rpt"/>
</dbReference>
<feature type="transmembrane region" description="Helical" evidence="5">
    <location>
        <begin position="153"/>
        <end position="175"/>
    </location>
</feature>
<dbReference type="InterPro" id="IPR052241">
    <property type="entry name" value="SLC66/Scramblase_ANY1"/>
</dbReference>
<reference evidence="7 8" key="1">
    <citation type="submission" date="2015-10" db="EMBL/GenBank/DDBJ databases">
        <title>The cercosporin biosynthetic gene cluster was horizontally transferred to several fungal lineages and shown to be expanded in Cercospora beticola based on microsynteny with recipient genomes.</title>
        <authorList>
            <person name="De Jonge R."/>
            <person name="Ebert M.K."/>
            <person name="Suttle J.C."/>
            <person name="Jurick Ii W.M."/>
            <person name="Secor G.A."/>
            <person name="Thomma B.P."/>
            <person name="Van De Peer Y."/>
            <person name="Bolton M.D."/>
        </authorList>
    </citation>
    <scope>NUCLEOTIDE SEQUENCE [LARGE SCALE GENOMIC DNA]</scope>
    <source>
        <strain evidence="7 8">09-40</strain>
    </source>
</reference>
<evidence type="ECO:0000256" key="6">
    <source>
        <dbReference type="SAM" id="SignalP"/>
    </source>
</evidence>
<dbReference type="GO" id="GO:0016020">
    <property type="term" value="C:membrane"/>
    <property type="evidence" value="ECO:0007669"/>
    <property type="project" value="UniProtKB-SubCell"/>
</dbReference>
<evidence type="ECO:0000256" key="3">
    <source>
        <dbReference type="ARBA" id="ARBA00022989"/>
    </source>
</evidence>
<evidence type="ECO:0000256" key="5">
    <source>
        <dbReference type="SAM" id="Phobius"/>
    </source>
</evidence>
<dbReference type="GO" id="GO:0005768">
    <property type="term" value="C:endosome"/>
    <property type="evidence" value="ECO:0007669"/>
    <property type="project" value="TreeGrafter"/>
</dbReference>
<name>A0A2G5HG14_CERBT</name>
<dbReference type="GO" id="GO:0042147">
    <property type="term" value="P:retrograde transport, endosome to Golgi"/>
    <property type="evidence" value="ECO:0007669"/>
    <property type="project" value="TreeGrafter"/>
</dbReference>
<dbReference type="Pfam" id="PF04193">
    <property type="entry name" value="PQ-loop"/>
    <property type="match status" value="1"/>
</dbReference>
<dbReference type="SMART" id="SM00679">
    <property type="entry name" value="CTNS"/>
    <property type="match status" value="2"/>
</dbReference>
<dbReference type="OrthoDB" id="292213at2759"/>
<dbReference type="GO" id="GO:0005829">
    <property type="term" value="C:cytosol"/>
    <property type="evidence" value="ECO:0007669"/>
    <property type="project" value="GOC"/>
</dbReference>
<dbReference type="GO" id="GO:0045332">
    <property type="term" value="P:phospholipid translocation"/>
    <property type="evidence" value="ECO:0007669"/>
    <property type="project" value="TreeGrafter"/>
</dbReference>
<evidence type="ECO:0000256" key="4">
    <source>
        <dbReference type="ARBA" id="ARBA00023136"/>
    </source>
</evidence>
<dbReference type="Gene3D" id="1.20.1280.290">
    <property type="match status" value="2"/>
</dbReference>
<dbReference type="Proteomes" id="UP000230605">
    <property type="component" value="Chromosome 7"/>
</dbReference>
<dbReference type="PANTHER" id="PTHR14856">
    <property type="entry name" value="PQ-LOOP REPEAT-CONTAINING PROTEIN 1-LIKE PROTEIN"/>
    <property type="match status" value="1"/>
</dbReference>
<sequence>MQSLWARLLLARPLDFILCFLLPTHSSRSLKDIRCVSISSGAGLHEQNTRIPRRKCGLAKHTIKSVIPSALLRLPSSARSAREILTAMAIFRWLVTHLAPIFLITSPVTSYADQILSINRNRSSAGFSLDIPLIMLVASILKIFFWLGDRFDTALLIQAAVMVVVQILLLHVALVNRPPFGAQHSLNKPFAGATGENYGTRPFNFWQWRHRRTYWEFLAYFTVVLAALQLFLGGNSGYVAIQGYVALSIEATLPIPQILENQRLRSCKGFRLSVLVNWLIGDSFKMTYFFLSDNNVPWAFKLCGLFQAACDCYLGVQYWMYGEGEGVLAGLEEKDTRLA</sequence>
<keyword evidence="2 5" id="KW-0812">Transmembrane</keyword>
<keyword evidence="6" id="KW-0732">Signal</keyword>
<organism evidence="7 8">
    <name type="scientific">Cercospora beticola</name>
    <name type="common">Sugarbeet leaf spot fungus</name>
    <dbReference type="NCBI Taxonomy" id="122368"/>
    <lineage>
        <taxon>Eukaryota</taxon>
        <taxon>Fungi</taxon>
        <taxon>Dikarya</taxon>
        <taxon>Ascomycota</taxon>
        <taxon>Pezizomycotina</taxon>
        <taxon>Dothideomycetes</taxon>
        <taxon>Dothideomycetidae</taxon>
        <taxon>Mycosphaerellales</taxon>
        <taxon>Mycosphaerellaceae</taxon>
        <taxon>Cercospora</taxon>
    </lineage>
</organism>
<dbReference type="FunFam" id="1.20.1280.290:FF:000005">
    <property type="entry name" value="PQ-loop repeat-containing protein 1"/>
    <property type="match status" value="1"/>
</dbReference>
<evidence type="ECO:0000256" key="1">
    <source>
        <dbReference type="ARBA" id="ARBA00004141"/>
    </source>
</evidence>
<keyword evidence="3 5" id="KW-1133">Transmembrane helix</keyword>
<comment type="subcellular location">
    <subcellularLocation>
        <location evidence="1">Membrane</location>
        <topology evidence="1">Multi-pass membrane protein</topology>
    </subcellularLocation>
</comment>
<protein>
    <submittedName>
        <fullName evidence="7">Putative membrane protein</fullName>
    </submittedName>
</protein>
<dbReference type="PANTHER" id="PTHR14856:SF9">
    <property type="entry name" value="PQ-LOOP REPEAT-CONTAINING PROTEIN 1"/>
    <property type="match status" value="1"/>
</dbReference>
<feature type="transmembrane region" description="Helical" evidence="5">
    <location>
        <begin position="214"/>
        <end position="232"/>
    </location>
</feature>
<dbReference type="AlphaFoldDB" id="A0A2G5HG14"/>
<evidence type="ECO:0000313" key="7">
    <source>
        <dbReference type="EMBL" id="PIA91469.1"/>
    </source>
</evidence>
<feature type="chain" id="PRO_5013949020" evidence="6">
    <location>
        <begin position="30"/>
        <end position="339"/>
    </location>
</feature>
<dbReference type="GO" id="GO:0005802">
    <property type="term" value="C:trans-Golgi network"/>
    <property type="evidence" value="ECO:0007669"/>
    <property type="project" value="TreeGrafter"/>
</dbReference>
<feature type="signal peptide" evidence="6">
    <location>
        <begin position="1"/>
        <end position="29"/>
    </location>
</feature>
<gene>
    <name evidence="7" type="ORF">CB0940_09291</name>
</gene>
<evidence type="ECO:0000313" key="8">
    <source>
        <dbReference type="Proteomes" id="UP000230605"/>
    </source>
</evidence>
<dbReference type="EMBL" id="LKMD01000106">
    <property type="protein sequence ID" value="PIA91469.1"/>
    <property type="molecule type" value="Genomic_DNA"/>
</dbReference>
<accession>A0A2G5HG14</accession>
<proteinExistence type="predicted"/>
<feature type="transmembrane region" description="Helical" evidence="5">
    <location>
        <begin position="125"/>
        <end position="147"/>
    </location>
</feature>
<comment type="caution">
    <text evidence="7">The sequence shown here is derived from an EMBL/GenBank/DDBJ whole genome shotgun (WGS) entry which is preliminary data.</text>
</comment>